<accession>A0A482X1B3</accession>
<reference evidence="2 3" key="1">
    <citation type="journal article" date="2017" name="Gigascience">
        <title>Genome sequence of the small brown planthopper, Laodelphax striatellus.</title>
        <authorList>
            <person name="Zhu J."/>
            <person name="Jiang F."/>
            <person name="Wang X."/>
            <person name="Yang P."/>
            <person name="Bao Y."/>
            <person name="Zhao W."/>
            <person name="Wang W."/>
            <person name="Lu H."/>
            <person name="Wang Q."/>
            <person name="Cui N."/>
            <person name="Li J."/>
            <person name="Chen X."/>
            <person name="Luo L."/>
            <person name="Yu J."/>
            <person name="Kang L."/>
            <person name="Cui F."/>
        </authorList>
    </citation>
    <scope>NUCLEOTIDE SEQUENCE [LARGE SCALE GENOMIC DNA]</scope>
    <source>
        <strain evidence="2">Lst14</strain>
    </source>
</reference>
<protein>
    <submittedName>
        <fullName evidence="2">Uncharacterized protein</fullName>
    </submittedName>
</protein>
<proteinExistence type="predicted"/>
<gene>
    <name evidence="2" type="ORF">LSTR_LSTR003714</name>
</gene>
<comment type="caution">
    <text evidence="2">The sequence shown here is derived from an EMBL/GenBank/DDBJ whole genome shotgun (WGS) entry which is preliminary data.</text>
</comment>
<dbReference type="InParanoid" id="A0A482X1B3"/>
<organism evidence="2 3">
    <name type="scientific">Laodelphax striatellus</name>
    <name type="common">Small brown planthopper</name>
    <name type="synonym">Delphax striatella</name>
    <dbReference type="NCBI Taxonomy" id="195883"/>
    <lineage>
        <taxon>Eukaryota</taxon>
        <taxon>Metazoa</taxon>
        <taxon>Ecdysozoa</taxon>
        <taxon>Arthropoda</taxon>
        <taxon>Hexapoda</taxon>
        <taxon>Insecta</taxon>
        <taxon>Pterygota</taxon>
        <taxon>Neoptera</taxon>
        <taxon>Paraneoptera</taxon>
        <taxon>Hemiptera</taxon>
        <taxon>Auchenorrhyncha</taxon>
        <taxon>Fulgoroidea</taxon>
        <taxon>Delphacidae</taxon>
        <taxon>Criomorphinae</taxon>
        <taxon>Laodelphax</taxon>
    </lineage>
</organism>
<dbReference type="EMBL" id="QKKF02020956">
    <property type="protein sequence ID" value="RZF38971.1"/>
    <property type="molecule type" value="Genomic_DNA"/>
</dbReference>
<dbReference type="Proteomes" id="UP000291343">
    <property type="component" value="Unassembled WGS sequence"/>
</dbReference>
<evidence type="ECO:0000256" key="1">
    <source>
        <dbReference type="SAM" id="MobiDB-lite"/>
    </source>
</evidence>
<keyword evidence="3" id="KW-1185">Reference proteome</keyword>
<feature type="compositionally biased region" description="Basic and acidic residues" evidence="1">
    <location>
        <begin position="64"/>
        <end position="82"/>
    </location>
</feature>
<evidence type="ECO:0000313" key="3">
    <source>
        <dbReference type="Proteomes" id="UP000291343"/>
    </source>
</evidence>
<sequence length="82" mass="9116">MRKTLSAFLIRDRQIRRTRLVAASSLACINSCYNSRLGCVRNAGGSEGALEARRVRVQSVTESESGRTKTERDSDQERASPE</sequence>
<name>A0A482X1B3_LAOST</name>
<dbReference type="AlphaFoldDB" id="A0A482X1B3"/>
<feature type="region of interest" description="Disordered" evidence="1">
    <location>
        <begin position="54"/>
        <end position="82"/>
    </location>
</feature>
<evidence type="ECO:0000313" key="2">
    <source>
        <dbReference type="EMBL" id="RZF38971.1"/>
    </source>
</evidence>